<dbReference type="AlphaFoldDB" id="C5LTL6"/>
<organism evidence="2">
    <name type="scientific">Perkinsus marinus (strain ATCC 50983 / TXsc)</name>
    <dbReference type="NCBI Taxonomy" id="423536"/>
    <lineage>
        <taxon>Eukaryota</taxon>
        <taxon>Sar</taxon>
        <taxon>Alveolata</taxon>
        <taxon>Perkinsozoa</taxon>
        <taxon>Perkinsea</taxon>
        <taxon>Perkinsida</taxon>
        <taxon>Perkinsidae</taxon>
        <taxon>Perkinsus</taxon>
    </lineage>
</organism>
<dbReference type="OrthoDB" id="434147at2759"/>
<dbReference type="EMBL" id="GG685355">
    <property type="protein sequence ID" value="EEQ99927.1"/>
    <property type="molecule type" value="Genomic_DNA"/>
</dbReference>
<gene>
    <name evidence="1" type="ORF">Pmar_PMAR015987</name>
</gene>
<dbReference type="GeneID" id="9052124"/>
<dbReference type="RefSeq" id="XP_002767210.1">
    <property type="nucleotide sequence ID" value="XM_002767164.1"/>
</dbReference>
<reference evidence="1 2" key="1">
    <citation type="submission" date="2008-07" db="EMBL/GenBank/DDBJ databases">
        <authorList>
            <person name="El-Sayed N."/>
            <person name="Caler E."/>
            <person name="Inman J."/>
            <person name="Amedeo P."/>
            <person name="Hass B."/>
            <person name="Wortman J."/>
        </authorList>
    </citation>
    <scope>NUCLEOTIDE SEQUENCE [LARGE SCALE GENOMIC DNA]</scope>
    <source>
        <strain evidence="2">ATCC 50983 / TXsc</strain>
    </source>
</reference>
<sequence>MEPMVIGQVPLSKPRKLQWDNGEPLFSLLKEDIAGTSSQRYVGSIPFNIYGEPLKGRPDFHSTNDIPGAQVNSLVKGIVTRRKLDPQNPKYTFLDGSKGLIPKNLMCARPITEVVSEAERGLPPRLPSSIGMEFSTTSKVPATTVKGPPEHQHEVPSARHSIVTVSTPGMTAAQRLDQFITPGPTARSSPPPV</sequence>
<evidence type="ECO:0000313" key="1">
    <source>
        <dbReference type="EMBL" id="EEQ99927.1"/>
    </source>
</evidence>
<proteinExistence type="predicted"/>
<keyword evidence="2" id="KW-1185">Reference proteome</keyword>
<dbReference type="Proteomes" id="UP000007800">
    <property type="component" value="Unassembled WGS sequence"/>
</dbReference>
<dbReference type="InParanoid" id="C5LTL6"/>
<protein>
    <submittedName>
        <fullName evidence="1">Uncharacterized protein</fullName>
    </submittedName>
</protein>
<accession>C5LTL6</accession>
<name>C5LTL6_PERM5</name>
<evidence type="ECO:0000313" key="2">
    <source>
        <dbReference type="Proteomes" id="UP000007800"/>
    </source>
</evidence>